<dbReference type="EMBL" id="MT142511">
    <property type="protein sequence ID" value="QJA83462.1"/>
    <property type="molecule type" value="Genomic_DNA"/>
</dbReference>
<keyword evidence="3" id="KW-0489">Methyltransferase</keyword>
<dbReference type="AlphaFoldDB" id="A0A6M3XAS0"/>
<dbReference type="GO" id="GO:0008168">
    <property type="term" value="F:methyltransferase activity"/>
    <property type="evidence" value="ECO:0007669"/>
    <property type="project" value="UniProtKB-KW"/>
</dbReference>
<dbReference type="EMBL" id="MT144605">
    <property type="protein sequence ID" value="QJH94729.1"/>
    <property type="molecule type" value="Genomic_DNA"/>
</dbReference>
<dbReference type="Pfam" id="PF13578">
    <property type="entry name" value="Methyltransf_24"/>
    <property type="match status" value="1"/>
</dbReference>
<name>A0A6M3XAS0_9ZZZZ</name>
<evidence type="ECO:0000313" key="1">
    <source>
        <dbReference type="EMBL" id="QJA63853.1"/>
    </source>
</evidence>
<dbReference type="Gene3D" id="3.40.50.150">
    <property type="entry name" value="Vaccinia Virus protein VP39"/>
    <property type="match status" value="1"/>
</dbReference>
<dbReference type="SUPFAM" id="SSF53335">
    <property type="entry name" value="S-adenosyl-L-methionine-dependent methyltransferases"/>
    <property type="match status" value="1"/>
</dbReference>
<proteinExistence type="predicted"/>
<dbReference type="GO" id="GO:0032259">
    <property type="term" value="P:methylation"/>
    <property type="evidence" value="ECO:0007669"/>
    <property type="project" value="UniProtKB-KW"/>
</dbReference>
<dbReference type="InterPro" id="IPR029063">
    <property type="entry name" value="SAM-dependent_MTases_sf"/>
</dbReference>
<evidence type="ECO:0000313" key="3">
    <source>
        <dbReference type="EMBL" id="QJH94729.1"/>
    </source>
</evidence>
<evidence type="ECO:0000313" key="2">
    <source>
        <dbReference type="EMBL" id="QJA83462.1"/>
    </source>
</evidence>
<gene>
    <name evidence="2" type="ORF">MM415A00279_0020</name>
    <name evidence="1" type="ORF">MM415B00575_0025</name>
    <name evidence="3" type="ORF">TM448B00295_0005</name>
</gene>
<protein>
    <submittedName>
        <fullName evidence="3">Putative methyltransferase</fullName>
    </submittedName>
</protein>
<keyword evidence="3" id="KW-0808">Transferase</keyword>
<reference evidence="3" key="1">
    <citation type="submission" date="2020-03" db="EMBL/GenBank/DDBJ databases">
        <title>The deep terrestrial virosphere.</title>
        <authorList>
            <person name="Holmfeldt K."/>
            <person name="Nilsson E."/>
            <person name="Simone D."/>
            <person name="Lopez-Fernandez M."/>
            <person name="Wu X."/>
            <person name="de Brujin I."/>
            <person name="Lundin D."/>
            <person name="Andersson A."/>
            <person name="Bertilsson S."/>
            <person name="Dopson M."/>
        </authorList>
    </citation>
    <scope>NUCLEOTIDE SEQUENCE</scope>
    <source>
        <strain evidence="2">MM415A00279</strain>
        <strain evidence="1">MM415B00575</strain>
        <strain evidence="3">TM448B00295</strain>
    </source>
</reference>
<organism evidence="3">
    <name type="scientific">viral metagenome</name>
    <dbReference type="NCBI Taxonomy" id="1070528"/>
    <lineage>
        <taxon>unclassified sequences</taxon>
        <taxon>metagenomes</taxon>
        <taxon>organismal metagenomes</taxon>
    </lineage>
</organism>
<accession>A0A6M3XAS0</accession>
<sequence>MLQEDMTNDQIALDRAWVFDNTEYINGLYETYGETLKAIREEQKGIYSTIIGQPMFDDLESEFLTLSILDMVPDIVVEVGSGSCWSSMWILQGLKHNGVGRLTSYDIQDMTANIPHHLRDGRFTFKLGDAMLADFPGNIEFLLMDADHNEPFVNDFMEKAFPLVRSGGKIGIHDVFAHPTPAHGEAIAAYRYMDRIGVQCYTLSSMFPDTHESILLAREKAGIKRDDLIHDCPVNSLLILEVP</sequence>
<dbReference type="EMBL" id="MT141507">
    <property type="protein sequence ID" value="QJA63853.1"/>
    <property type="molecule type" value="Genomic_DNA"/>
</dbReference>